<dbReference type="Pfam" id="PF00605">
    <property type="entry name" value="IRF"/>
    <property type="match status" value="1"/>
</dbReference>
<evidence type="ECO:0000313" key="4">
    <source>
        <dbReference type="RefSeq" id="XP_060540770.1"/>
    </source>
</evidence>
<accession>A0ABM3YXB5</accession>
<evidence type="ECO:0000259" key="2">
    <source>
        <dbReference type="PROSITE" id="PS51507"/>
    </source>
</evidence>
<dbReference type="SMART" id="SM01243">
    <property type="entry name" value="IRF-3"/>
    <property type="match status" value="1"/>
</dbReference>
<evidence type="ECO:0000256" key="1">
    <source>
        <dbReference type="SAM" id="MobiDB-lite"/>
    </source>
</evidence>
<dbReference type="SMART" id="SM00348">
    <property type="entry name" value="IRF"/>
    <property type="match status" value="1"/>
</dbReference>
<dbReference type="InterPro" id="IPR036390">
    <property type="entry name" value="WH_DNA-bd_sf"/>
</dbReference>
<dbReference type="PANTHER" id="PTHR11949">
    <property type="entry name" value="INTERFERON REGULATORY FACTOR"/>
    <property type="match status" value="1"/>
</dbReference>
<dbReference type="InterPro" id="IPR017855">
    <property type="entry name" value="SMAD-like_dom_sf"/>
</dbReference>
<dbReference type="PROSITE" id="PS51507">
    <property type="entry name" value="IRF_2"/>
    <property type="match status" value="1"/>
</dbReference>
<sequence length="412" mass="46000">MATSKRGKRSTRKLRDWTVEQVESGKYPGLVWHDPPAKTMFRIPWKHAGKQEFRQEEDAGFFKAWAIYKGKYKPGEHNPATWKTRIRCALTKSTEFEEMPSLSRSDVTEPYKVYRLVPVAEQPTGKKAKTPKTNQGRMEDASSSEAEAASPREEIQPPADSLSLLQREEPPAPEAMMSHATNVFNPSNYQNGQVSPQAAEPAPEVNLITFSLRTDPNPVVRTATEPTGEIPELGGSSEDFSLCMSIAYAGEPICEYLLPEGEFLITSVPAPLKDAVNCMKRFVLPAPVNMANAPVIIQRLLKELEKGIMVASNHEGIFIQCRGKVCVSWSGFLVPEGQVKLENNTHQQLFKSREFRSALEQYQRGLAPLPDSRVILYIGGKLERNGHMDCNPIVIQMEQTFAIRLHSSGCSL</sequence>
<feature type="region of interest" description="Disordered" evidence="1">
    <location>
        <begin position="122"/>
        <end position="159"/>
    </location>
</feature>
<dbReference type="InterPro" id="IPR036388">
    <property type="entry name" value="WH-like_DNA-bd_sf"/>
</dbReference>
<dbReference type="InterPro" id="IPR001346">
    <property type="entry name" value="Interferon_reg_fact_DNA-bd_dom"/>
</dbReference>
<dbReference type="Pfam" id="PF10401">
    <property type="entry name" value="IRF-3"/>
    <property type="match status" value="1"/>
</dbReference>
<organism evidence="3 4">
    <name type="scientific">Pantherophis guttatus</name>
    <name type="common">Corn snake</name>
    <name type="synonym">Elaphe guttata</name>
    <dbReference type="NCBI Taxonomy" id="94885"/>
    <lineage>
        <taxon>Eukaryota</taxon>
        <taxon>Metazoa</taxon>
        <taxon>Chordata</taxon>
        <taxon>Craniata</taxon>
        <taxon>Vertebrata</taxon>
        <taxon>Euteleostomi</taxon>
        <taxon>Lepidosauria</taxon>
        <taxon>Squamata</taxon>
        <taxon>Bifurcata</taxon>
        <taxon>Unidentata</taxon>
        <taxon>Episquamata</taxon>
        <taxon>Toxicofera</taxon>
        <taxon>Serpentes</taxon>
        <taxon>Colubroidea</taxon>
        <taxon>Colubridae</taxon>
        <taxon>Colubrinae</taxon>
        <taxon>Pantherophis</taxon>
    </lineage>
</organism>
<dbReference type="InterPro" id="IPR019471">
    <property type="entry name" value="Interferon_reg_factor-3"/>
</dbReference>
<gene>
    <name evidence="4" type="primary">IRF9</name>
</gene>
<reference evidence="4" key="1">
    <citation type="submission" date="2025-08" db="UniProtKB">
        <authorList>
            <consortium name="RefSeq"/>
        </authorList>
    </citation>
    <scope>IDENTIFICATION</scope>
    <source>
        <tissue evidence="4">Blood</tissue>
    </source>
</reference>
<dbReference type="RefSeq" id="XP_060540770.1">
    <property type="nucleotide sequence ID" value="XM_060684787.1"/>
</dbReference>
<feature type="domain" description="IRF tryptophan pentad repeat" evidence="2">
    <location>
        <begin position="11"/>
        <end position="118"/>
    </location>
</feature>
<protein>
    <submittedName>
        <fullName evidence="4">Interferon regulatory factor 9 isoform X1</fullName>
    </submittedName>
</protein>
<keyword evidence="3" id="KW-1185">Reference proteome</keyword>
<name>A0ABM3YXB5_PANGU</name>
<proteinExistence type="predicted"/>
<dbReference type="SUPFAM" id="SSF46785">
    <property type="entry name" value="Winged helix' DNA-binding domain"/>
    <property type="match status" value="1"/>
</dbReference>
<dbReference type="Gene3D" id="2.60.200.10">
    <property type="match status" value="1"/>
</dbReference>
<dbReference type="InterPro" id="IPR008984">
    <property type="entry name" value="SMAD_FHA_dom_sf"/>
</dbReference>
<dbReference type="CDD" id="cd00103">
    <property type="entry name" value="IRF"/>
    <property type="match status" value="1"/>
</dbReference>
<evidence type="ECO:0000313" key="3">
    <source>
        <dbReference type="Proteomes" id="UP001652622"/>
    </source>
</evidence>
<dbReference type="Proteomes" id="UP001652622">
    <property type="component" value="Unplaced"/>
</dbReference>
<dbReference type="SUPFAM" id="SSF49879">
    <property type="entry name" value="SMAD/FHA domain"/>
    <property type="match status" value="1"/>
</dbReference>
<dbReference type="Gene3D" id="1.10.10.10">
    <property type="entry name" value="Winged helix-like DNA-binding domain superfamily/Winged helix DNA-binding domain"/>
    <property type="match status" value="1"/>
</dbReference>
<dbReference type="PANTHER" id="PTHR11949:SF26">
    <property type="entry name" value="INTERFERON REGULATORY FACTOR 9"/>
    <property type="match status" value="1"/>
</dbReference>
<dbReference type="GeneID" id="117657285"/>
<dbReference type="PRINTS" id="PR00267">
    <property type="entry name" value="INTFRNREGFCT"/>
</dbReference>